<dbReference type="InterPro" id="IPR038846">
    <property type="entry name" value="RPC9"/>
</dbReference>
<evidence type="ECO:0000256" key="1">
    <source>
        <dbReference type="ARBA" id="ARBA00004123"/>
    </source>
</evidence>
<comment type="caution">
    <text evidence="7">The sequence shown here is derived from an EMBL/GenBank/DDBJ whole genome shotgun (WGS) entry which is preliminary data.</text>
</comment>
<dbReference type="AlphaFoldDB" id="A0A559M884"/>
<dbReference type="GO" id="GO:0006384">
    <property type="term" value="P:transcription initiation at RNA polymerase III promoter"/>
    <property type="evidence" value="ECO:0007669"/>
    <property type="project" value="InterPro"/>
</dbReference>
<dbReference type="EMBL" id="QGML01001380">
    <property type="protein sequence ID" value="TVY89169.1"/>
    <property type="molecule type" value="Genomic_DNA"/>
</dbReference>
<keyword evidence="4 7" id="KW-0240">DNA-directed RNA polymerase</keyword>
<keyword evidence="6" id="KW-0539">Nucleus</keyword>
<dbReference type="GO" id="GO:0000166">
    <property type="term" value="F:nucleotide binding"/>
    <property type="evidence" value="ECO:0007669"/>
    <property type="project" value="InterPro"/>
</dbReference>
<dbReference type="GO" id="GO:0005666">
    <property type="term" value="C:RNA polymerase III complex"/>
    <property type="evidence" value="ECO:0007669"/>
    <property type="project" value="InterPro"/>
</dbReference>
<accession>A0A559M884</accession>
<comment type="subcellular location">
    <subcellularLocation>
        <location evidence="1">Nucleus</location>
    </subcellularLocation>
</comment>
<dbReference type="SUPFAM" id="SSF47819">
    <property type="entry name" value="HRDC-like"/>
    <property type="match status" value="1"/>
</dbReference>
<proteinExistence type="inferred from homology"/>
<evidence type="ECO:0000256" key="5">
    <source>
        <dbReference type="ARBA" id="ARBA00023163"/>
    </source>
</evidence>
<dbReference type="PANTHER" id="PTHR15561">
    <property type="entry name" value="CALCITONIN GENE-RELATED PEPTIDE-RECEPTOR COMPONENT PROTEIN"/>
    <property type="match status" value="1"/>
</dbReference>
<dbReference type="Gene3D" id="1.20.1250.40">
    <property type="match status" value="1"/>
</dbReference>
<comment type="similarity">
    <text evidence="2">Belongs to the eukaryotic RPC9 RNA polymerase subunit family.</text>
</comment>
<name>A0A559M884_9HELO</name>
<dbReference type="InterPro" id="IPR038324">
    <property type="entry name" value="Rpb4/RPC9_sf"/>
</dbReference>
<evidence type="ECO:0000313" key="7">
    <source>
        <dbReference type="EMBL" id="TVY89169.1"/>
    </source>
</evidence>
<evidence type="ECO:0000313" key="8">
    <source>
        <dbReference type="Proteomes" id="UP000315522"/>
    </source>
</evidence>
<keyword evidence="8" id="KW-1185">Reference proteome</keyword>
<keyword evidence="5" id="KW-0804">Transcription</keyword>
<dbReference type="Proteomes" id="UP000315522">
    <property type="component" value="Unassembled WGS sequence"/>
</dbReference>
<gene>
    <name evidence="7" type="primary">rpc17</name>
    <name evidence="7" type="ORF">LAWI1_G003555</name>
</gene>
<evidence type="ECO:0000256" key="3">
    <source>
        <dbReference type="ARBA" id="ARBA00016672"/>
    </source>
</evidence>
<dbReference type="PANTHER" id="PTHR15561:SF0">
    <property type="entry name" value="DNA-DIRECTED RNA POLYMERASE III SUBUNIT RPC9"/>
    <property type="match status" value="1"/>
</dbReference>
<dbReference type="Pfam" id="PF03874">
    <property type="entry name" value="RNA_pol_Rpb4"/>
    <property type="match status" value="1"/>
</dbReference>
<protein>
    <recommendedName>
        <fullName evidence="3">DNA-directed RNA polymerase III subunit RPC9</fullName>
    </recommendedName>
</protein>
<dbReference type="InterPro" id="IPR005574">
    <property type="entry name" value="Rpb4/RPC9"/>
</dbReference>
<sequence>MKILEAQSATLTNYEVYTHLVDQGKRYQDIRKYAEKDKNGKIPENVVRRPGNLWTLRKELLEYFREAPSPLACQPIPYNDETIRTLLKELRRWEITKGEVIMMLNLRPTKLENLNTIIQEMEGRFGEEDQTEILDVITRVLGKPDGDAERQAMANTTEGLKKQAVGLEAQTDQQPKEQV</sequence>
<organism evidence="7 8">
    <name type="scientific">Lachnellula willkommii</name>
    <dbReference type="NCBI Taxonomy" id="215461"/>
    <lineage>
        <taxon>Eukaryota</taxon>
        <taxon>Fungi</taxon>
        <taxon>Dikarya</taxon>
        <taxon>Ascomycota</taxon>
        <taxon>Pezizomycotina</taxon>
        <taxon>Leotiomycetes</taxon>
        <taxon>Helotiales</taxon>
        <taxon>Lachnaceae</taxon>
        <taxon>Lachnellula</taxon>
    </lineage>
</organism>
<evidence type="ECO:0000256" key="6">
    <source>
        <dbReference type="ARBA" id="ARBA00023242"/>
    </source>
</evidence>
<reference evidence="7 8" key="1">
    <citation type="submission" date="2018-05" db="EMBL/GenBank/DDBJ databases">
        <title>Genome sequencing and assembly of the regulated plant pathogen Lachnellula willkommii and related sister species for the development of diagnostic species identification markers.</title>
        <authorList>
            <person name="Giroux E."/>
            <person name="Bilodeau G."/>
        </authorList>
    </citation>
    <scope>NUCLEOTIDE SEQUENCE [LARGE SCALE GENOMIC DNA]</scope>
    <source>
        <strain evidence="7 8">CBS 172.35</strain>
    </source>
</reference>
<evidence type="ECO:0000256" key="4">
    <source>
        <dbReference type="ARBA" id="ARBA00022478"/>
    </source>
</evidence>
<evidence type="ECO:0000256" key="2">
    <source>
        <dbReference type="ARBA" id="ARBA00006898"/>
    </source>
</evidence>
<dbReference type="InterPro" id="IPR010997">
    <property type="entry name" value="HRDC-like_sf"/>
</dbReference>